<dbReference type="SUPFAM" id="SSF49842">
    <property type="entry name" value="TNF-like"/>
    <property type="match status" value="1"/>
</dbReference>
<dbReference type="GO" id="GO:0005576">
    <property type="term" value="C:extracellular region"/>
    <property type="evidence" value="ECO:0007669"/>
    <property type="project" value="UniProtKB-SubCell"/>
</dbReference>
<evidence type="ECO:0000256" key="3">
    <source>
        <dbReference type="ARBA" id="ARBA00022729"/>
    </source>
</evidence>
<evidence type="ECO:0000256" key="1">
    <source>
        <dbReference type="ARBA" id="ARBA00004613"/>
    </source>
</evidence>
<keyword evidence="3" id="KW-0732">Signal</keyword>
<sequence>TQPRVGGSCLRHCITGREGSDKAIEEGNITIVVGCFFRGWCAVVVSRAVSCAVGDGVERYVKADLQPCSWGRSSCPRIVVYRTYMRPKYKITYKTVTRTQWRCCPGFGGPECSNGPSQVTNRREHGTNFQSPEIRQWGIKSGDLSDKSGHSKLDTGDQRNSIDESITKGYETKSDSNKTIYQWGHPGAETTHGGPSEEKHLNRHGGSSRPGGVSGSQPGDHITPENMFEQIGQDDPEHIVPFLAPLGSTDIRFVDQDTLNRKLLELKNEILEEIRSSMLSKDSGCSCSSDVSNLQKVIANSHTSLQLLEEKVHNLLQSHMPHQHTTPQLRPDRNCCHTVSNLENQLRNLGRNLSSLSDAYRVLNGRLDNELAALDITPEMIRSYSTDGILSKLHELEARLNVTERTAEEHCIYTQTMAREVIETELTNTQDRFQIDLQNLRAQMIALKDHLNALKRMSQLNAPNLVDFGNHIRDRMDDQLKDAEQKLHNLLKDVLKNSSLHRDLEESKHHDNEEIVQHLNKRLFLELSGTVDHLGAYEVSGESGAEDDDEDGERSNGEEISMLKSLRNRLQRLTVHVQILNGSVDRLSSNFQNYLGGLSIPEKDGNGEMSAKISWVHQKLGPPIRGHGRIFQTLEGEMTKKLDNTVKNYDRDSKAESDELEKRMTDLERTCEQIASMADSIAQVKNGLTKHVTVLWRHVNEMNFTLLNQNQQLGEIIDGCGNHHDLWLEMCDVLILIFLFFDPFIGFDELPSGLPSYITGPPGPAGPPGLQGPPGPPGMLKAPDSIYLRVWRLSLNASLVMIKIKGPSCLFTGIFTAPIGGRYFVSAVLVPEKNGHIFTILSRSNTSLLYIDSSGPDTEEIEKAPQAVVMDQRPCSSAAVISLVLPLVVGDTLFLELVEGRVHGAREPYSTFSVALLYEDTTLERH</sequence>
<organism evidence="8 9">
    <name type="scientific">Eptatretus burgeri</name>
    <name type="common">Inshore hagfish</name>
    <dbReference type="NCBI Taxonomy" id="7764"/>
    <lineage>
        <taxon>Eukaryota</taxon>
        <taxon>Metazoa</taxon>
        <taxon>Chordata</taxon>
        <taxon>Craniata</taxon>
        <taxon>Vertebrata</taxon>
        <taxon>Cyclostomata</taxon>
        <taxon>Myxini</taxon>
        <taxon>Myxiniformes</taxon>
        <taxon>Myxinidae</taxon>
        <taxon>Eptatretinae</taxon>
        <taxon>Eptatretus</taxon>
    </lineage>
</organism>
<feature type="compositionally biased region" description="Basic and acidic residues" evidence="6">
    <location>
        <begin position="143"/>
        <end position="176"/>
    </location>
</feature>
<dbReference type="InterPro" id="IPR050392">
    <property type="entry name" value="Collagen/C1q_domain"/>
</dbReference>
<dbReference type="PANTHER" id="PTHR15427">
    <property type="entry name" value="EMILIN ELASTIN MICROFIBRIL INTERFACE-LOCATED PROTEIN ELASTIN MICROFIBRIL INTERFACER"/>
    <property type="match status" value="1"/>
</dbReference>
<dbReference type="PANTHER" id="PTHR15427:SF50">
    <property type="entry name" value="COMPLEMENT C1Q TUMOR NECROSIS FACTOR-RELATED PROTEIN 2-LIKE"/>
    <property type="match status" value="1"/>
</dbReference>
<evidence type="ECO:0000256" key="5">
    <source>
        <dbReference type="SAM" id="Coils"/>
    </source>
</evidence>
<keyword evidence="9" id="KW-1185">Reference proteome</keyword>
<evidence type="ECO:0000256" key="4">
    <source>
        <dbReference type="ARBA" id="ARBA00023157"/>
    </source>
</evidence>
<dbReference type="Gene3D" id="2.60.120.40">
    <property type="match status" value="1"/>
</dbReference>
<dbReference type="Pfam" id="PF07546">
    <property type="entry name" value="EMI"/>
    <property type="match status" value="1"/>
</dbReference>
<keyword evidence="2" id="KW-0964">Secreted</keyword>
<reference evidence="8" key="1">
    <citation type="submission" date="2025-08" db="UniProtKB">
        <authorList>
            <consortium name="Ensembl"/>
        </authorList>
    </citation>
    <scope>IDENTIFICATION</scope>
</reference>
<dbReference type="PROSITE" id="PS51041">
    <property type="entry name" value="EMI"/>
    <property type="match status" value="1"/>
</dbReference>
<feature type="region of interest" description="Disordered" evidence="6">
    <location>
        <begin position="113"/>
        <end position="227"/>
    </location>
</feature>
<comment type="subcellular location">
    <subcellularLocation>
        <location evidence="1">Secreted</location>
    </subcellularLocation>
</comment>
<evidence type="ECO:0000256" key="6">
    <source>
        <dbReference type="SAM" id="MobiDB-lite"/>
    </source>
</evidence>
<accession>A0A8C4NFN3</accession>
<dbReference type="InterPro" id="IPR008983">
    <property type="entry name" value="Tumour_necrosis_fac-like_dom"/>
</dbReference>
<evidence type="ECO:0000259" key="7">
    <source>
        <dbReference type="PROSITE" id="PS51041"/>
    </source>
</evidence>
<dbReference type="Proteomes" id="UP000694388">
    <property type="component" value="Unplaced"/>
</dbReference>
<keyword evidence="5" id="KW-0175">Coiled coil</keyword>
<protein>
    <recommendedName>
        <fullName evidence="7">EMI domain-containing protein</fullName>
    </recommendedName>
</protein>
<dbReference type="GeneTree" id="ENSGT01030000234633"/>
<keyword evidence="4" id="KW-1015">Disulfide bond</keyword>
<dbReference type="OMA" id="CTQICTE"/>
<dbReference type="AlphaFoldDB" id="A0A8C4NFN3"/>
<evidence type="ECO:0000313" key="9">
    <source>
        <dbReference type="Proteomes" id="UP000694388"/>
    </source>
</evidence>
<name>A0A8C4NFN3_EPTBU</name>
<evidence type="ECO:0000256" key="2">
    <source>
        <dbReference type="ARBA" id="ARBA00022525"/>
    </source>
</evidence>
<evidence type="ECO:0000313" key="8">
    <source>
        <dbReference type="Ensembl" id="ENSEBUP00000001805.1"/>
    </source>
</evidence>
<reference evidence="8" key="2">
    <citation type="submission" date="2025-09" db="UniProtKB">
        <authorList>
            <consortium name="Ensembl"/>
        </authorList>
    </citation>
    <scope>IDENTIFICATION</scope>
</reference>
<feature type="coiled-coil region" evidence="5">
    <location>
        <begin position="650"/>
        <end position="677"/>
    </location>
</feature>
<proteinExistence type="predicted"/>
<feature type="domain" description="EMI" evidence="7">
    <location>
        <begin position="37"/>
        <end position="114"/>
    </location>
</feature>
<dbReference type="InterPro" id="IPR011489">
    <property type="entry name" value="EMI_domain"/>
</dbReference>
<feature type="coiled-coil region" evidence="5">
    <location>
        <begin position="437"/>
        <end position="493"/>
    </location>
</feature>
<dbReference type="Ensembl" id="ENSEBUT00000002141.1">
    <property type="protein sequence ID" value="ENSEBUP00000001805.1"/>
    <property type="gene ID" value="ENSEBUG00000001430.1"/>
</dbReference>